<proteinExistence type="predicted"/>
<dbReference type="AlphaFoldDB" id="A0AAV7HWN5"/>
<evidence type="ECO:0000313" key="1">
    <source>
        <dbReference type="EMBL" id="KAH0539657.1"/>
    </source>
</evidence>
<dbReference type="Proteomes" id="UP000826195">
    <property type="component" value="Unassembled WGS sequence"/>
</dbReference>
<accession>A0AAV7HWN5</accession>
<gene>
    <name evidence="1" type="ORF">KQX54_007006</name>
</gene>
<dbReference type="EMBL" id="JAHXZJ010002609">
    <property type="protein sequence ID" value="KAH0539657.1"/>
    <property type="molecule type" value="Genomic_DNA"/>
</dbReference>
<protein>
    <submittedName>
        <fullName evidence="1">Uncharacterized protein</fullName>
    </submittedName>
</protein>
<comment type="caution">
    <text evidence="1">The sequence shown here is derived from an EMBL/GenBank/DDBJ whole genome shotgun (WGS) entry which is preliminary data.</text>
</comment>
<keyword evidence="2" id="KW-1185">Reference proteome</keyword>
<name>A0AAV7HWN5_COTGL</name>
<sequence length="74" mass="8285">MSSGLRSKSVDNECWIASGINKAIKKDIALIQTLSFVWNEAWTPLLAMITIIQPSIKVYDSRKTEFPPCVSGVW</sequence>
<organism evidence="1 2">
    <name type="scientific">Cotesia glomerata</name>
    <name type="common">Lepidopteran parasitic wasp</name>
    <name type="synonym">Apanteles glomeratus</name>
    <dbReference type="NCBI Taxonomy" id="32391"/>
    <lineage>
        <taxon>Eukaryota</taxon>
        <taxon>Metazoa</taxon>
        <taxon>Ecdysozoa</taxon>
        <taxon>Arthropoda</taxon>
        <taxon>Hexapoda</taxon>
        <taxon>Insecta</taxon>
        <taxon>Pterygota</taxon>
        <taxon>Neoptera</taxon>
        <taxon>Endopterygota</taxon>
        <taxon>Hymenoptera</taxon>
        <taxon>Apocrita</taxon>
        <taxon>Ichneumonoidea</taxon>
        <taxon>Braconidae</taxon>
        <taxon>Microgastrinae</taxon>
        <taxon>Cotesia</taxon>
    </lineage>
</organism>
<evidence type="ECO:0000313" key="2">
    <source>
        <dbReference type="Proteomes" id="UP000826195"/>
    </source>
</evidence>
<reference evidence="1 2" key="1">
    <citation type="journal article" date="2021" name="J. Hered.">
        <title>A chromosome-level genome assembly of the parasitoid wasp, Cotesia glomerata (Hymenoptera: Braconidae).</title>
        <authorList>
            <person name="Pinto B.J."/>
            <person name="Weis J.J."/>
            <person name="Gamble T."/>
            <person name="Ode P.J."/>
            <person name="Paul R."/>
            <person name="Zaspel J.M."/>
        </authorList>
    </citation>
    <scope>NUCLEOTIDE SEQUENCE [LARGE SCALE GENOMIC DNA]</scope>
    <source>
        <strain evidence="1">CgM1</strain>
    </source>
</reference>